<organism evidence="2">
    <name type="scientific">Salinispirillum sp. LH 10-3-1</name>
    <dbReference type="NCBI Taxonomy" id="2952525"/>
    <lineage>
        <taxon>Bacteria</taxon>
        <taxon>Pseudomonadati</taxon>
        <taxon>Pseudomonadota</taxon>
        <taxon>Gammaproteobacteria</taxon>
        <taxon>Oceanospirillales</taxon>
        <taxon>Saccharospirillaceae</taxon>
        <taxon>Salinispirillum</taxon>
    </lineage>
</organism>
<protein>
    <submittedName>
        <fullName evidence="2">AAA family ATPase</fullName>
    </submittedName>
</protein>
<dbReference type="REBASE" id="749287">
    <property type="entry name" value="Ssp1031McrBCP"/>
</dbReference>
<evidence type="ECO:0000313" key="2">
    <source>
        <dbReference type="EMBL" id="WLD59318.1"/>
    </source>
</evidence>
<dbReference type="RefSeq" id="WP_304996609.1">
    <property type="nucleotide sequence ID" value="NZ_CP101717.1"/>
</dbReference>
<dbReference type="GO" id="GO:0005524">
    <property type="term" value="F:ATP binding"/>
    <property type="evidence" value="ECO:0007669"/>
    <property type="project" value="InterPro"/>
</dbReference>
<dbReference type="PANTHER" id="PTHR37291">
    <property type="entry name" value="5-METHYLCYTOSINE-SPECIFIC RESTRICTION ENZYME B"/>
    <property type="match status" value="1"/>
</dbReference>
<dbReference type="GO" id="GO:0016887">
    <property type="term" value="F:ATP hydrolysis activity"/>
    <property type="evidence" value="ECO:0007669"/>
    <property type="project" value="InterPro"/>
</dbReference>
<gene>
    <name evidence="2" type="ORF">NFC81_05935</name>
</gene>
<dbReference type="SUPFAM" id="SSF52540">
    <property type="entry name" value="P-loop containing nucleoside triphosphate hydrolases"/>
    <property type="match status" value="1"/>
</dbReference>
<name>A0AB38YJ67_9GAMM</name>
<sequence length="786" mass="88967">MKGFSNPEAREFLQRMKTEKNHEWFSAAITVIRATFPNADVWLTGGMDKQYIDVRIGRKTRDSKAGQPVLYVFCRKGWDEPKLETSESQLNSTFVLTPSSHRTVSELTAFFAENSEVFSAVKHKLEGSGLNPDDYGYEVSDDLLYKEKIIKSITLPLNQILYGPPGTGKTYETIRAALAILDPESVADYDAMMQPSRTPAEKQNARQVLKARFDLLHHDNYVQFVTFHQSFSYEDFVEGIRAEADEVTKQIQYQVVDGVFKSLCELADVRVTKQAEAPVDLSGRRVWKMSLGNTLGSDASIYDECIENDCILLGYGDNIDFSACNTRAEIRAQFEQQGISLNGNNDYNLTSVSIFITKMKLGDLVVVSDGNFKFRAIAEITGDYDYHPHPDYDDGYAQKRKVKWLRQFTPSLPHTELLTGQFSQMTLYELKKPSLDKVKLETLLGTKTSAASSANFSIGQVIGRDYKIVRVTPDLVELKKPNDNLLPFAMSMLDELATAVRQGKITVEDIRKKTAIEKLPGSNLEPYLVNGYQNVLAPLVQFMLSVNSEKLKGTAPNARVLIIDEINRGNISRIFGELITLIEPSKRAGAGEELEVVLPYSKKRFKVPSNLYIIGTMNTADRSLAGLDLALRRRFTFVEMPPKPELLDGLMVEGIDIGQMLRVMNQRITALLDRDHCIGHAYFMPLFDSPSLQRLADIFSQNILPLLQEYFFEDWQRIRWILADQTKSVSFAFVVNDEQIDAQQLFPSVAQFKPRECWRINTSAFMQVEAYQRIYQAEKEVTGPEA</sequence>
<dbReference type="InterPro" id="IPR027417">
    <property type="entry name" value="P-loop_NTPase"/>
</dbReference>
<feature type="domain" description="ATPase dynein-related AAA" evidence="1">
    <location>
        <begin position="535"/>
        <end position="635"/>
    </location>
</feature>
<dbReference type="Pfam" id="PF07728">
    <property type="entry name" value="AAA_5"/>
    <property type="match status" value="1"/>
</dbReference>
<dbReference type="PANTHER" id="PTHR37291:SF1">
    <property type="entry name" value="TYPE IV METHYL-DIRECTED RESTRICTION ENZYME ECOKMCRB SUBUNIT"/>
    <property type="match status" value="1"/>
</dbReference>
<proteinExistence type="predicted"/>
<dbReference type="Gene3D" id="3.40.50.300">
    <property type="entry name" value="P-loop containing nucleotide triphosphate hydrolases"/>
    <property type="match status" value="1"/>
</dbReference>
<dbReference type="EMBL" id="CP101717">
    <property type="protein sequence ID" value="WLD59318.1"/>
    <property type="molecule type" value="Genomic_DNA"/>
</dbReference>
<evidence type="ECO:0000259" key="1">
    <source>
        <dbReference type="Pfam" id="PF07728"/>
    </source>
</evidence>
<dbReference type="AlphaFoldDB" id="A0AB38YJ67"/>
<accession>A0AB38YJ67</accession>
<reference evidence="2" key="1">
    <citation type="submission" date="2022-07" db="EMBL/GenBank/DDBJ databases">
        <title>Complete genome sequence of Salinispirillum sp. LH10-3-1 capable of multiple carbohydrate inversion isolated from a soda lake.</title>
        <authorList>
            <person name="Liu J."/>
            <person name="Zhai Y."/>
            <person name="Zhang H."/>
            <person name="Yang H."/>
            <person name="Qu J."/>
            <person name="Li J."/>
        </authorList>
    </citation>
    <scope>NUCLEOTIDE SEQUENCE</scope>
    <source>
        <strain evidence="2">LH 10-3-1</strain>
    </source>
</reference>
<dbReference type="InterPro" id="IPR011704">
    <property type="entry name" value="ATPase_dyneun-rel_AAA"/>
</dbReference>
<dbReference type="InterPro" id="IPR052934">
    <property type="entry name" value="Methyl-DNA_Rec/Restrict_Enz"/>
</dbReference>